<feature type="transmembrane region" description="Helical" evidence="6">
    <location>
        <begin position="127"/>
        <end position="148"/>
    </location>
</feature>
<dbReference type="PANTHER" id="PTHR13558">
    <property type="entry name" value="TRANSMEMBRANE PROTEIN 134"/>
    <property type="match status" value="1"/>
</dbReference>
<keyword evidence="3 6" id="KW-0812">Transmembrane</keyword>
<evidence type="ECO:0000313" key="7">
    <source>
        <dbReference type="EMBL" id="KAG8552659.1"/>
    </source>
</evidence>
<accession>A0AAV6ZYM2</accession>
<evidence type="ECO:0000256" key="6">
    <source>
        <dbReference type="SAM" id="Phobius"/>
    </source>
</evidence>
<evidence type="ECO:0000256" key="1">
    <source>
        <dbReference type="ARBA" id="ARBA00004141"/>
    </source>
</evidence>
<keyword evidence="4 6" id="KW-1133">Transmembrane helix</keyword>
<dbReference type="InterPro" id="IPR008590">
    <property type="entry name" value="TMEM_230/134"/>
</dbReference>
<dbReference type="EMBL" id="WNYA01000011">
    <property type="protein sequence ID" value="KAG8552659.1"/>
    <property type="molecule type" value="Genomic_DNA"/>
</dbReference>
<organism evidence="7 8">
    <name type="scientific">Engystomops pustulosus</name>
    <name type="common">Tungara frog</name>
    <name type="synonym">Physalaemus pustulosus</name>
    <dbReference type="NCBI Taxonomy" id="76066"/>
    <lineage>
        <taxon>Eukaryota</taxon>
        <taxon>Metazoa</taxon>
        <taxon>Chordata</taxon>
        <taxon>Craniata</taxon>
        <taxon>Vertebrata</taxon>
        <taxon>Euteleostomi</taxon>
        <taxon>Amphibia</taxon>
        <taxon>Batrachia</taxon>
        <taxon>Anura</taxon>
        <taxon>Neobatrachia</taxon>
        <taxon>Hyloidea</taxon>
        <taxon>Leptodactylidae</taxon>
        <taxon>Leiuperinae</taxon>
        <taxon>Engystomops</taxon>
    </lineage>
</organism>
<dbReference type="InterPro" id="IPR039714">
    <property type="entry name" value="TMEM134"/>
</dbReference>
<evidence type="ECO:0000256" key="2">
    <source>
        <dbReference type="ARBA" id="ARBA00007743"/>
    </source>
</evidence>
<proteinExistence type="inferred from homology"/>
<feature type="transmembrane region" description="Helical" evidence="6">
    <location>
        <begin position="154"/>
        <end position="172"/>
    </location>
</feature>
<comment type="caution">
    <text evidence="7">The sequence shown here is derived from an EMBL/GenBank/DDBJ whole genome shotgun (WGS) entry which is preliminary data.</text>
</comment>
<comment type="subcellular location">
    <subcellularLocation>
        <location evidence="1">Membrane</location>
        <topology evidence="1">Multi-pass membrane protein</topology>
    </subcellularLocation>
</comment>
<protein>
    <submittedName>
        <fullName evidence="7">Uncharacterized protein</fullName>
    </submittedName>
</protein>
<evidence type="ECO:0000256" key="5">
    <source>
        <dbReference type="ARBA" id="ARBA00023136"/>
    </source>
</evidence>
<evidence type="ECO:0000256" key="3">
    <source>
        <dbReference type="ARBA" id="ARBA00022692"/>
    </source>
</evidence>
<dbReference type="Pfam" id="PF05915">
    <property type="entry name" value="TMEM_230_134"/>
    <property type="match status" value="1"/>
</dbReference>
<dbReference type="GO" id="GO:0016020">
    <property type="term" value="C:membrane"/>
    <property type="evidence" value="ECO:0007669"/>
    <property type="project" value="UniProtKB-SubCell"/>
</dbReference>
<name>A0AAV6ZYM2_ENGPU</name>
<dbReference type="AlphaFoldDB" id="A0AAV6ZYM2"/>
<gene>
    <name evidence="7" type="ORF">GDO81_004631</name>
</gene>
<dbReference type="Proteomes" id="UP000824782">
    <property type="component" value="Unassembled WGS sequence"/>
</dbReference>
<keyword evidence="8" id="KW-1185">Reference proteome</keyword>
<evidence type="ECO:0000256" key="4">
    <source>
        <dbReference type="ARBA" id="ARBA00022989"/>
    </source>
</evidence>
<sequence length="208" mass="22896">MNETENVKMKDWRWTDIPHLQRHSTVVPCQVLHPVIIPDPFMLYSDPNPSPCRGLRDTASRSSQCSFSTISTTHPSVHTGWASVSHLRLPLIVGDMMGALDHFSLSESCPPRVCWTRHPLVQKNKKVVLSSFLLLLLGLVFVFVGVGLQVSPSPAVSSAIFFVPGLLLLIPGGENVPFTLSFTTLELHSLSGFQQVMSCMYTVTAPAE</sequence>
<reference evidence="7" key="1">
    <citation type="thesis" date="2020" institute="ProQuest LLC" country="789 East Eisenhower Parkway, Ann Arbor, MI, USA">
        <title>Comparative Genomics and Chromosome Evolution.</title>
        <authorList>
            <person name="Mudd A.B."/>
        </authorList>
    </citation>
    <scope>NUCLEOTIDE SEQUENCE</scope>
    <source>
        <strain evidence="7">237g6f4</strain>
        <tissue evidence="7">Blood</tissue>
    </source>
</reference>
<comment type="similarity">
    <text evidence="2">Belongs to the TMEM134/TMEM230 family.</text>
</comment>
<keyword evidence="5 6" id="KW-0472">Membrane</keyword>
<evidence type="ECO:0000313" key="8">
    <source>
        <dbReference type="Proteomes" id="UP000824782"/>
    </source>
</evidence>
<dbReference type="PANTHER" id="PTHR13558:SF1">
    <property type="entry name" value="TRANSMEMBRANE PROTEIN 134"/>
    <property type="match status" value="1"/>
</dbReference>